<proteinExistence type="predicted"/>
<protein>
    <submittedName>
        <fullName evidence="1">Uncharacterized protein</fullName>
    </submittedName>
</protein>
<organism evidence="1 2">
    <name type="scientific">Vitis vinifera</name>
    <name type="common">Grape</name>
    <dbReference type="NCBI Taxonomy" id="29760"/>
    <lineage>
        <taxon>Eukaryota</taxon>
        <taxon>Viridiplantae</taxon>
        <taxon>Streptophyta</taxon>
        <taxon>Embryophyta</taxon>
        <taxon>Tracheophyta</taxon>
        <taxon>Spermatophyta</taxon>
        <taxon>Magnoliopsida</taxon>
        <taxon>eudicotyledons</taxon>
        <taxon>Gunneridae</taxon>
        <taxon>Pentapetalae</taxon>
        <taxon>rosids</taxon>
        <taxon>Vitales</taxon>
        <taxon>Vitaceae</taxon>
        <taxon>Viteae</taxon>
        <taxon>Vitis</taxon>
    </lineage>
</organism>
<dbReference type="Proteomes" id="UP000288805">
    <property type="component" value="Unassembled WGS sequence"/>
</dbReference>
<reference evidence="1 2" key="1">
    <citation type="journal article" date="2018" name="PLoS Genet.">
        <title>Population sequencing reveals clonal diversity and ancestral inbreeding in the grapevine cultivar Chardonnay.</title>
        <authorList>
            <person name="Roach M.J."/>
            <person name="Johnson D.L."/>
            <person name="Bohlmann J."/>
            <person name="van Vuuren H.J."/>
            <person name="Jones S.J."/>
            <person name="Pretorius I.S."/>
            <person name="Schmidt S.A."/>
            <person name="Borneman A.R."/>
        </authorList>
    </citation>
    <scope>NUCLEOTIDE SEQUENCE [LARGE SCALE GENOMIC DNA]</scope>
    <source>
        <strain evidence="2">cv. Chardonnay</strain>
        <tissue evidence="1">Leaf</tissue>
    </source>
</reference>
<evidence type="ECO:0000313" key="2">
    <source>
        <dbReference type="Proteomes" id="UP000288805"/>
    </source>
</evidence>
<gene>
    <name evidence="1" type="ORF">CK203_051884</name>
</gene>
<sequence length="110" mass="12429">MKSQPNANGGMYVLNEDIDMKAKFAAMARRLEELEMKKVQEVQAISETPVQAMPCSICQSYEHLVDECKRDVCDQANLTLMEGYLGLSKDLDDYSLNQWNTASNGEEETE</sequence>
<dbReference type="AlphaFoldDB" id="A0A438HAR8"/>
<name>A0A438HAR8_VITVI</name>
<dbReference type="EMBL" id="QGNW01000252">
    <property type="protein sequence ID" value="RVW81543.1"/>
    <property type="molecule type" value="Genomic_DNA"/>
</dbReference>
<comment type="caution">
    <text evidence="1">The sequence shown here is derived from an EMBL/GenBank/DDBJ whole genome shotgun (WGS) entry which is preliminary data.</text>
</comment>
<evidence type="ECO:0000313" key="1">
    <source>
        <dbReference type="EMBL" id="RVW81543.1"/>
    </source>
</evidence>
<accession>A0A438HAR8</accession>